<accession>A0A1D1YFY4</accession>
<proteinExistence type="predicted"/>
<keyword evidence="3" id="KW-0378">Hydrolase</keyword>
<name>A0A1D1YFY4_9ARAE</name>
<keyword evidence="2" id="KW-1133">Transmembrane helix</keyword>
<dbReference type="PANTHER" id="PTHR33133:SF14">
    <property type="entry name" value="OS06G0653700 PROTEIN"/>
    <property type="match status" value="1"/>
</dbReference>
<dbReference type="PANTHER" id="PTHR33133">
    <property type="entry name" value="OS08G0107100 PROTEIN-RELATED"/>
    <property type="match status" value="1"/>
</dbReference>
<dbReference type="AlphaFoldDB" id="A0A1D1YFY4"/>
<evidence type="ECO:0000256" key="1">
    <source>
        <dbReference type="SAM" id="MobiDB-lite"/>
    </source>
</evidence>
<dbReference type="GO" id="GO:0008233">
    <property type="term" value="F:peptidase activity"/>
    <property type="evidence" value="ECO:0007669"/>
    <property type="project" value="UniProtKB-KW"/>
</dbReference>
<evidence type="ECO:0000313" key="3">
    <source>
        <dbReference type="EMBL" id="JAT53531.1"/>
    </source>
</evidence>
<evidence type="ECO:0000256" key="2">
    <source>
        <dbReference type="SAM" id="Phobius"/>
    </source>
</evidence>
<feature type="transmembrane region" description="Helical" evidence="2">
    <location>
        <begin position="27"/>
        <end position="44"/>
    </location>
</feature>
<keyword evidence="2" id="KW-0472">Membrane</keyword>
<dbReference type="GO" id="GO:0006508">
    <property type="term" value="P:proteolysis"/>
    <property type="evidence" value="ECO:0007669"/>
    <property type="project" value="UniProtKB-KW"/>
</dbReference>
<gene>
    <name evidence="3" type="primary">glpG</name>
    <name evidence="3" type="ORF">g.74581</name>
</gene>
<dbReference type="EMBL" id="GDJX01014405">
    <property type="protein sequence ID" value="JAT53531.1"/>
    <property type="molecule type" value="Transcribed_RNA"/>
</dbReference>
<feature type="transmembrane region" description="Helical" evidence="2">
    <location>
        <begin position="147"/>
        <end position="174"/>
    </location>
</feature>
<organism evidence="3">
    <name type="scientific">Anthurium amnicola</name>
    <dbReference type="NCBI Taxonomy" id="1678845"/>
    <lineage>
        <taxon>Eukaryota</taxon>
        <taxon>Viridiplantae</taxon>
        <taxon>Streptophyta</taxon>
        <taxon>Embryophyta</taxon>
        <taxon>Tracheophyta</taxon>
        <taxon>Spermatophyta</taxon>
        <taxon>Magnoliopsida</taxon>
        <taxon>Liliopsida</taxon>
        <taxon>Araceae</taxon>
        <taxon>Pothoideae</taxon>
        <taxon>Potheae</taxon>
        <taxon>Anthurium</taxon>
    </lineage>
</organism>
<keyword evidence="2" id="KW-0812">Transmembrane</keyword>
<sequence>MATSSKGTLKGVLGILREALRVPARNGSLTASVLLLVLLPWPLLMTVPGLNPSLSLDITPLVGRFLPLPPQPSNGDRQSPPGMVEPGAPPASAPSSQQFTIAVGPVSYGVTALSTLAMVYLSAVACKGKHSTLSAWLSKIRRSWKMVAVSFLYTEIIQITSALLFLVVVAPVAALKKPTLLVVLLVLLATFSGFCVTILAYLYLAIACQVSLVVSAVEEDKCGMAALAKAVSLTRGRRLQGLVLEALCMALLWLPEITPFPLAGRVAMVLTDISTTLFRCLLWTVYYHERERSHGLMGTGDGVDRGQRLIPFSRSVEYKEASHLSNPCVTIVSH</sequence>
<feature type="transmembrane region" description="Helical" evidence="2">
    <location>
        <begin position="180"/>
        <end position="204"/>
    </location>
</feature>
<reference evidence="3" key="1">
    <citation type="submission" date="2015-07" db="EMBL/GenBank/DDBJ databases">
        <title>Transcriptome Assembly of Anthurium amnicola.</title>
        <authorList>
            <person name="Suzuki J."/>
        </authorList>
    </citation>
    <scope>NUCLEOTIDE SEQUENCE</scope>
</reference>
<feature type="region of interest" description="Disordered" evidence="1">
    <location>
        <begin position="69"/>
        <end position="96"/>
    </location>
</feature>
<feature type="transmembrane region" description="Helical" evidence="2">
    <location>
        <begin position="106"/>
        <end position="126"/>
    </location>
</feature>
<keyword evidence="3" id="KW-0645">Protease</keyword>
<protein>
    <submittedName>
        <fullName evidence="3">Rhomboid protease glpG</fullName>
    </submittedName>
</protein>